<keyword evidence="1" id="KW-0560">Oxidoreductase</keyword>
<dbReference type="Gene3D" id="2.70.50.70">
    <property type="match status" value="1"/>
</dbReference>
<accession>A0A6A6D3N9</accession>
<dbReference type="OrthoDB" id="2342176at2759"/>
<name>A0A6A6D3N9_ZASCE</name>
<gene>
    <name evidence="1" type="ORF">M409DRAFT_33317</name>
</gene>
<feature type="non-terminal residue" evidence="1">
    <location>
        <position position="1"/>
    </location>
</feature>
<feature type="non-terminal residue" evidence="1">
    <location>
        <position position="148"/>
    </location>
</feature>
<dbReference type="PANTHER" id="PTHR36182">
    <property type="entry name" value="PROTEIN, PUTATIVE (AFU_ORTHOLOGUE AFUA_6G10930)-RELATED"/>
    <property type="match status" value="1"/>
</dbReference>
<dbReference type="GO" id="GO:0004497">
    <property type="term" value="F:monooxygenase activity"/>
    <property type="evidence" value="ECO:0007669"/>
    <property type="project" value="UniProtKB-KW"/>
</dbReference>
<dbReference type="PANTHER" id="PTHR36182:SF1">
    <property type="entry name" value="PROTEIN, PUTATIVE (AFU_ORTHOLOGUE AFUA_6G10930)-RELATED"/>
    <property type="match status" value="1"/>
</dbReference>
<proteinExistence type="predicted"/>
<evidence type="ECO:0000313" key="1">
    <source>
        <dbReference type="EMBL" id="KAF2173068.1"/>
    </source>
</evidence>
<evidence type="ECO:0000313" key="2">
    <source>
        <dbReference type="Proteomes" id="UP000799537"/>
    </source>
</evidence>
<dbReference type="Proteomes" id="UP000799537">
    <property type="component" value="Unassembled WGS sequence"/>
</dbReference>
<dbReference type="GeneID" id="54563558"/>
<reference evidence="1" key="1">
    <citation type="journal article" date="2020" name="Stud. Mycol.">
        <title>101 Dothideomycetes genomes: a test case for predicting lifestyles and emergence of pathogens.</title>
        <authorList>
            <person name="Haridas S."/>
            <person name="Albert R."/>
            <person name="Binder M."/>
            <person name="Bloem J."/>
            <person name="Labutti K."/>
            <person name="Salamov A."/>
            <person name="Andreopoulos B."/>
            <person name="Baker S."/>
            <person name="Barry K."/>
            <person name="Bills G."/>
            <person name="Bluhm B."/>
            <person name="Cannon C."/>
            <person name="Castanera R."/>
            <person name="Culley D."/>
            <person name="Daum C."/>
            <person name="Ezra D."/>
            <person name="Gonzalez J."/>
            <person name="Henrissat B."/>
            <person name="Kuo A."/>
            <person name="Liang C."/>
            <person name="Lipzen A."/>
            <person name="Lutzoni F."/>
            <person name="Magnuson J."/>
            <person name="Mondo S."/>
            <person name="Nolan M."/>
            <person name="Ohm R."/>
            <person name="Pangilinan J."/>
            <person name="Park H.-J."/>
            <person name="Ramirez L."/>
            <person name="Alfaro M."/>
            <person name="Sun H."/>
            <person name="Tritt A."/>
            <person name="Yoshinaga Y."/>
            <person name="Zwiers L.-H."/>
            <person name="Turgeon B."/>
            <person name="Goodwin S."/>
            <person name="Spatafora J."/>
            <person name="Crous P."/>
            <person name="Grigoriev I."/>
        </authorList>
    </citation>
    <scope>NUCLEOTIDE SEQUENCE</scope>
    <source>
        <strain evidence="1">ATCC 36951</strain>
    </source>
</reference>
<keyword evidence="2" id="KW-1185">Reference proteome</keyword>
<protein>
    <submittedName>
        <fullName evidence="1">Lytic polysaccharide monooxygenase</fullName>
    </submittedName>
</protein>
<dbReference type="EMBL" id="ML993580">
    <property type="protein sequence ID" value="KAF2173068.1"/>
    <property type="molecule type" value="Genomic_DNA"/>
</dbReference>
<dbReference type="RefSeq" id="XP_033673957.1">
    <property type="nucleotide sequence ID" value="XM_033810286.1"/>
</dbReference>
<dbReference type="AlphaFoldDB" id="A0A6A6D3N9"/>
<sequence length="148" mass="16172">ALGHMEMSWPYPLHSKFDPENTSYQNIDYSMTSPLEPDGSNFPCKGYQNDRPIRTTVTYAAGSTYNMTLAGSATHGGGSCQISLSYDNGATFRVIKSMIGGCPLVSTYDFTIPSYVSSGTALLGWTWQNNMGNREFYMNCAEVSIISG</sequence>
<keyword evidence="1" id="KW-0503">Monooxygenase</keyword>
<organism evidence="1 2">
    <name type="scientific">Zasmidium cellare ATCC 36951</name>
    <dbReference type="NCBI Taxonomy" id="1080233"/>
    <lineage>
        <taxon>Eukaryota</taxon>
        <taxon>Fungi</taxon>
        <taxon>Dikarya</taxon>
        <taxon>Ascomycota</taxon>
        <taxon>Pezizomycotina</taxon>
        <taxon>Dothideomycetes</taxon>
        <taxon>Dothideomycetidae</taxon>
        <taxon>Mycosphaerellales</taxon>
        <taxon>Mycosphaerellaceae</taxon>
        <taxon>Zasmidium</taxon>
    </lineage>
</organism>